<evidence type="ECO:0000313" key="1">
    <source>
        <dbReference type="EMBL" id="JAD59610.1"/>
    </source>
</evidence>
<dbReference type="EMBL" id="GBRH01238285">
    <property type="protein sequence ID" value="JAD59610.1"/>
    <property type="molecule type" value="Transcribed_RNA"/>
</dbReference>
<organism evidence="1">
    <name type="scientific">Arundo donax</name>
    <name type="common">Giant reed</name>
    <name type="synonym">Donax arundinaceus</name>
    <dbReference type="NCBI Taxonomy" id="35708"/>
    <lineage>
        <taxon>Eukaryota</taxon>
        <taxon>Viridiplantae</taxon>
        <taxon>Streptophyta</taxon>
        <taxon>Embryophyta</taxon>
        <taxon>Tracheophyta</taxon>
        <taxon>Spermatophyta</taxon>
        <taxon>Magnoliopsida</taxon>
        <taxon>Liliopsida</taxon>
        <taxon>Poales</taxon>
        <taxon>Poaceae</taxon>
        <taxon>PACMAD clade</taxon>
        <taxon>Arundinoideae</taxon>
        <taxon>Arundineae</taxon>
        <taxon>Arundo</taxon>
    </lineage>
</organism>
<reference evidence="1" key="2">
    <citation type="journal article" date="2015" name="Data Brief">
        <title>Shoot transcriptome of the giant reed, Arundo donax.</title>
        <authorList>
            <person name="Barrero R.A."/>
            <person name="Guerrero F.D."/>
            <person name="Moolhuijzen P."/>
            <person name="Goolsby J.A."/>
            <person name="Tidwell J."/>
            <person name="Bellgard S.E."/>
            <person name="Bellgard M.I."/>
        </authorList>
    </citation>
    <scope>NUCLEOTIDE SEQUENCE</scope>
    <source>
        <tissue evidence="1">Shoot tissue taken approximately 20 cm above the soil surface</tissue>
    </source>
</reference>
<sequence length="43" mass="4966">MSRSNKGKGTEEYRAWEALWRRRISSRARVEAFAKEVAVVSVP</sequence>
<name>A0A0A9BEI3_ARUDO</name>
<accession>A0A0A9BEI3</accession>
<protein>
    <submittedName>
        <fullName evidence="1">Uncharacterized protein</fullName>
    </submittedName>
</protein>
<reference evidence="1" key="1">
    <citation type="submission" date="2014-09" db="EMBL/GenBank/DDBJ databases">
        <authorList>
            <person name="Magalhaes I.L.F."/>
            <person name="Oliveira U."/>
            <person name="Santos F.R."/>
            <person name="Vidigal T.H.D.A."/>
            <person name="Brescovit A.D."/>
            <person name="Santos A.J."/>
        </authorList>
    </citation>
    <scope>NUCLEOTIDE SEQUENCE</scope>
    <source>
        <tissue evidence="1">Shoot tissue taken approximately 20 cm above the soil surface</tissue>
    </source>
</reference>
<dbReference type="AlphaFoldDB" id="A0A0A9BEI3"/>
<proteinExistence type="predicted"/>